<gene>
    <name evidence="3" type="ORF">SAMN02745163_01560</name>
</gene>
<dbReference type="OrthoDB" id="1649314at2"/>
<keyword evidence="4" id="KW-1185">Reference proteome</keyword>
<dbReference type="InterPro" id="IPR050807">
    <property type="entry name" value="TransReg_Diox_bact_type"/>
</dbReference>
<keyword evidence="1" id="KW-0238">DNA-binding</keyword>
<dbReference type="Gene3D" id="1.10.260.40">
    <property type="entry name" value="lambda repressor-like DNA-binding domains"/>
    <property type="match status" value="1"/>
</dbReference>
<dbReference type="InterPro" id="IPR010982">
    <property type="entry name" value="Lambda_DNA-bd_dom_sf"/>
</dbReference>
<organism evidence="3 4">
    <name type="scientific">Clostridium cavendishii DSM 21758</name>
    <dbReference type="NCBI Taxonomy" id="1121302"/>
    <lineage>
        <taxon>Bacteria</taxon>
        <taxon>Bacillati</taxon>
        <taxon>Bacillota</taxon>
        <taxon>Clostridia</taxon>
        <taxon>Eubacteriales</taxon>
        <taxon>Clostridiaceae</taxon>
        <taxon>Clostridium</taxon>
    </lineage>
</organism>
<dbReference type="RefSeq" id="WP_072986117.1">
    <property type="nucleotide sequence ID" value="NZ_FQZB01000007.1"/>
</dbReference>
<dbReference type="AlphaFoldDB" id="A0A1M6HS32"/>
<dbReference type="GO" id="GO:0003700">
    <property type="term" value="F:DNA-binding transcription factor activity"/>
    <property type="evidence" value="ECO:0007669"/>
    <property type="project" value="TreeGrafter"/>
</dbReference>
<protein>
    <submittedName>
        <fullName evidence="3">Transcriptional regulator, contains XRE-family HTH domain</fullName>
    </submittedName>
</protein>
<evidence type="ECO:0000313" key="3">
    <source>
        <dbReference type="EMBL" id="SHJ24973.1"/>
    </source>
</evidence>
<evidence type="ECO:0000313" key="4">
    <source>
        <dbReference type="Proteomes" id="UP000184310"/>
    </source>
</evidence>
<dbReference type="STRING" id="1121302.SAMN02745163_01560"/>
<proteinExistence type="predicted"/>
<dbReference type="EMBL" id="FQZB01000007">
    <property type="protein sequence ID" value="SHJ24973.1"/>
    <property type="molecule type" value="Genomic_DNA"/>
</dbReference>
<dbReference type="PROSITE" id="PS50943">
    <property type="entry name" value="HTH_CROC1"/>
    <property type="match status" value="1"/>
</dbReference>
<accession>A0A1M6HS32</accession>
<dbReference type="PANTHER" id="PTHR46797">
    <property type="entry name" value="HTH-TYPE TRANSCRIPTIONAL REGULATOR"/>
    <property type="match status" value="1"/>
</dbReference>
<reference evidence="3 4" key="1">
    <citation type="submission" date="2016-11" db="EMBL/GenBank/DDBJ databases">
        <authorList>
            <person name="Jaros S."/>
            <person name="Januszkiewicz K."/>
            <person name="Wedrychowicz H."/>
        </authorList>
    </citation>
    <scope>NUCLEOTIDE SEQUENCE [LARGE SCALE GENOMIC DNA]</scope>
    <source>
        <strain evidence="3 4">DSM 21758</strain>
    </source>
</reference>
<dbReference type="GO" id="GO:0005829">
    <property type="term" value="C:cytosol"/>
    <property type="evidence" value="ECO:0007669"/>
    <property type="project" value="TreeGrafter"/>
</dbReference>
<dbReference type="GO" id="GO:0003677">
    <property type="term" value="F:DNA binding"/>
    <property type="evidence" value="ECO:0007669"/>
    <property type="project" value="UniProtKB-KW"/>
</dbReference>
<feature type="domain" description="HTH cro/C1-type" evidence="2">
    <location>
        <begin position="6"/>
        <end position="61"/>
    </location>
</feature>
<dbReference type="SMART" id="SM00530">
    <property type="entry name" value="HTH_XRE"/>
    <property type="match status" value="1"/>
</dbReference>
<name>A0A1M6HS32_9CLOT</name>
<dbReference type="SUPFAM" id="SSF47413">
    <property type="entry name" value="lambda repressor-like DNA-binding domains"/>
    <property type="match status" value="1"/>
</dbReference>
<dbReference type="Pfam" id="PF01381">
    <property type="entry name" value="HTH_3"/>
    <property type="match status" value="1"/>
</dbReference>
<evidence type="ECO:0000259" key="2">
    <source>
        <dbReference type="PROSITE" id="PS50943"/>
    </source>
</evidence>
<dbReference type="InterPro" id="IPR001387">
    <property type="entry name" value="Cro/C1-type_HTH"/>
</dbReference>
<dbReference type="PANTHER" id="PTHR46797:SF2">
    <property type="entry name" value="TRANSCRIPTIONAL REGULATOR"/>
    <property type="match status" value="1"/>
</dbReference>
<dbReference type="Proteomes" id="UP000184310">
    <property type="component" value="Unassembled WGS sequence"/>
</dbReference>
<sequence>MLGDKIRSIRKAKGLSINKLAKLTDISLGYLSDLENNKSKNPSLEKLEKIAAILDVTTDSFFKSDNDLYDSKSNEASIDKKEKALYETNEFKTAEEAMQFILKQPTIMGYGGFDINKMSDEDLVDFANELLNQMKLISYKYKK</sequence>
<evidence type="ECO:0000256" key="1">
    <source>
        <dbReference type="ARBA" id="ARBA00023125"/>
    </source>
</evidence>
<dbReference type="CDD" id="cd00093">
    <property type="entry name" value="HTH_XRE"/>
    <property type="match status" value="1"/>
</dbReference>